<comment type="caution">
    <text evidence="3">The sequence shown here is derived from an EMBL/GenBank/DDBJ whole genome shotgun (WGS) entry which is preliminary data.</text>
</comment>
<evidence type="ECO:0000313" key="3">
    <source>
        <dbReference type="EMBL" id="CDQ39694.1"/>
    </source>
</evidence>
<proteinExistence type="predicted"/>
<dbReference type="eggNOG" id="ENOG503322G">
    <property type="taxonomic scope" value="Bacteria"/>
</dbReference>
<evidence type="ECO:0000256" key="2">
    <source>
        <dbReference type="SAM" id="Phobius"/>
    </source>
</evidence>
<keyword evidence="2" id="KW-1133">Transmembrane helix</keyword>
<organism evidence="3 4">
    <name type="scientific">Virgibacillus massiliensis</name>
    <dbReference type="NCBI Taxonomy" id="1462526"/>
    <lineage>
        <taxon>Bacteria</taxon>
        <taxon>Bacillati</taxon>
        <taxon>Bacillota</taxon>
        <taxon>Bacilli</taxon>
        <taxon>Bacillales</taxon>
        <taxon>Bacillaceae</taxon>
        <taxon>Virgibacillus</taxon>
    </lineage>
</organism>
<reference evidence="4" key="2">
    <citation type="submission" date="2014-05" db="EMBL/GenBank/DDBJ databases">
        <title>Draft genome sequence of Virgibacillus massiliensis Vm-5.</title>
        <authorList>
            <person name="Khelaifia S."/>
            <person name="Croce O."/>
            <person name="Lagier J.C."/>
            <person name="Raoult D."/>
        </authorList>
    </citation>
    <scope>NUCLEOTIDE SEQUENCE [LARGE SCALE GENOMIC DNA]</scope>
    <source>
        <strain evidence="4">Vm-5</strain>
    </source>
</reference>
<sequence>MEMLIDWVTQIILFLLLAAIIDLIIPSGSMKKYIKLVVGLILILILLKPIFFLFNIDIKSALEASIDRVEEGRIEEESMENLIESQKNEIDGTQDAYILEQMAVQLNDLAEQPLQEEFQTEIRDIQFLFANEQEMTFENLDEVIVYLRESNDGEGAVSIVDDVVINTDNPDTAKENEQNEEIKALLKDVWELEDKKLTLQWEGGAS</sequence>
<evidence type="ECO:0000256" key="1">
    <source>
        <dbReference type="SAM" id="Coils"/>
    </source>
</evidence>
<dbReference type="Proteomes" id="UP000028875">
    <property type="component" value="Unassembled WGS sequence"/>
</dbReference>
<dbReference type="Pfam" id="PF09581">
    <property type="entry name" value="Spore_III_AF"/>
    <property type="match status" value="1"/>
</dbReference>
<dbReference type="InterPro" id="IPR014245">
    <property type="entry name" value="Spore_III_AF"/>
</dbReference>
<keyword evidence="2" id="KW-0812">Transmembrane</keyword>
<keyword evidence="1" id="KW-0175">Coiled coil</keyword>
<dbReference type="EMBL" id="CCDP010000001">
    <property type="protein sequence ID" value="CDQ39694.1"/>
    <property type="molecule type" value="Genomic_DNA"/>
</dbReference>
<keyword evidence="2" id="KW-0472">Membrane</keyword>
<accession>A0A024QB22</accession>
<evidence type="ECO:0000313" key="4">
    <source>
        <dbReference type="Proteomes" id="UP000028875"/>
    </source>
</evidence>
<dbReference type="OrthoDB" id="2375554at2"/>
<feature type="coiled-coil region" evidence="1">
    <location>
        <begin position="69"/>
        <end position="96"/>
    </location>
</feature>
<dbReference type="RefSeq" id="WP_021291153.1">
    <property type="nucleotide sequence ID" value="NZ_BNER01000002.1"/>
</dbReference>
<feature type="transmembrane region" description="Helical" evidence="2">
    <location>
        <begin position="7"/>
        <end position="25"/>
    </location>
</feature>
<gene>
    <name evidence="3" type="ORF">BN990_02007</name>
</gene>
<keyword evidence="4" id="KW-1185">Reference proteome</keyword>
<reference evidence="3 4" key="1">
    <citation type="submission" date="2014-03" db="EMBL/GenBank/DDBJ databases">
        <authorList>
            <person name="Urmite Genomes U."/>
        </authorList>
    </citation>
    <scope>NUCLEOTIDE SEQUENCE [LARGE SCALE GENOMIC DNA]</scope>
    <source>
        <strain evidence="3 4">Vm-5</strain>
    </source>
</reference>
<dbReference type="NCBIfam" id="TIGR02896">
    <property type="entry name" value="spore_III_AF"/>
    <property type="match status" value="1"/>
</dbReference>
<dbReference type="AlphaFoldDB" id="A0A024QB22"/>
<dbReference type="STRING" id="1462526.BN990_02007"/>
<feature type="transmembrane region" description="Helical" evidence="2">
    <location>
        <begin position="37"/>
        <end position="56"/>
    </location>
</feature>
<name>A0A024QB22_9BACI</name>
<protein>
    <submittedName>
        <fullName evidence="3">Stage III sporulation protein AF</fullName>
    </submittedName>
</protein>